<feature type="signal peptide" evidence="2">
    <location>
        <begin position="1"/>
        <end position="20"/>
    </location>
</feature>
<feature type="compositionally biased region" description="Polar residues" evidence="1">
    <location>
        <begin position="66"/>
        <end position="86"/>
    </location>
</feature>
<dbReference type="EMBL" id="JAUCML010000001">
    <property type="protein sequence ID" value="MDM7883485.1"/>
    <property type="molecule type" value="Genomic_DNA"/>
</dbReference>
<dbReference type="RefSeq" id="WP_289457071.1">
    <property type="nucleotide sequence ID" value="NZ_JAUCML010000001.1"/>
</dbReference>
<evidence type="ECO:0000256" key="1">
    <source>
        <dbReference type="SAM" id="MobiDB-lite"/>
    </source>
</evidence>
<feature type="chain" id="PRO_5045054787" description="Ig-like domain-containing protein" evidence="2">
    <location>
        <begin position="21"/>
        <end position="126"/>
    </location>
</feature>
<dbReference type="PROSITE" id="PS51257">
    <property type="entry name" value="PROKAR_LIPOPROTEIN"/>
    <property type="match status" value="1"/>
</dbReference>
<feature type="region of interest" description="Disordered" evidence="1">
    <location>
        <begin position="66"/>
        <end position="94"/>
    </location>
</feature>
<protein>
    <recommendedName>
        <fullName evidence="5">Ig-like domain-containing protein</fullName>
    </recommendedName>
</protein>
<comment type="caution">
    <text evidence="3">The sequence shown here is derived from an EMBL/GenBank/DDBJ whole genome shotgun (WGS) entry which is preliminary data.</text>
</comment>
<proteinExistence type="predicted"/>
<evidence type="ECO:0000313" key="3">
    <source>
        <dbReference type="EMBL" id="MDM7883485.1"/>
    </source>
</evidence>
<organism evidence="3 4">
    <name type="scientific">Curtobacterium citri</name>
    <dbReference type="NCBI Taxonomy" id="3055139"/>
    <lineage>
        <taxon>Bacteria</taxon>
        <taxon>Bacillati</taxon>
        <taxon>Actinomycetota</taxon>
        <taxon>Actinomycetes</taxon>
        <taxon>Micrococcales</taxon>
        <taxon>Microbacteriaceae</taxon>
        <taxon>Curtobacterium</taxon>
    </lineage>
</organism>
<evidence type="ECO:0000313" key="4">
    <source>
        <dbReference type="Proteomes" id="UP001237823"/>
    </source>
</evidence>
<reference evidence="3 4" key="1">
    <citation type="submission" date="2023-06" db="EMBL/GenBank/DDBJ databases">
        <authorList>
            <person name="Feng G."/>
            <person name="Li J."/>
            <person name="Zhu H."/>
        </authorList>
    </citation>
    <scope>NUCLEOTIDE SEQUENCE [LARGE SCALE GENOMIC DNA]</scope>
    <source>
        <strain evidence="3 4">RHCKG23</strain>
    </source>
</reference>
<evidence type="ECO:0000256" key="2">
    <source>
        <dbReference type="SAM" id="SignalP"/>
    </source>
</evidence>
<keyword evidence="2" id="KW-0732">Signal</keyword>
<gene>
    <name evidence="3" type="ORF">QUG92_00045</name>
</gene>
<dbReference type="Proteomes" id="UP001237823">
    <property type="component" value="Unassembled WGS sequence"/>
</dbReference>
<name>A0ABT7T1T5_9MICO</name>
<keyword evidence="4" id="KW-1185">Reference proteome</keyword>
<accession>A0ABT7T1T5</accession>
<sequence>MWTRTAAAAAAAAIVLVALSGCTPPSPFQGVARAACEKKVGPAVVVWWRDQYAQTPWKVVDTHTTGIEQRSGQPSGTTVFSVSGESAVQREERGSATDRLRWSCSARTTVDDPSTVSASVLEIGFR</sequence>
<evidence type="ECO:0008006" key="5">
    <source>
        <dbReference type="Google" id="ProtNLM"/>
    </source>
</evidence>